<evidence type="ECO:0000313" key="6">
    <source>
        <dbReference type="Proteomes" id="UP000251942"/>
    </source>
</evidence>
<evidence type="ECO:0000313" key="5">
    <source>
        <dbReference type="Proteomes" id="UP000054698"/>
    </source>
</evidence>
<evidence type="ECO:0000313" key="2">
    <source>
        <dbReference type="EMBL" id="KTD03655.1"/>
    </source>
</evidence>
<evidence type="ECO:0000313" key="3">
    <source>
        <dbReference type="EMBL" id="SPX59234.1"/>
    </source>
</evidence>
<accession>A0A0W0U7R0</accession>
<feature type="signal peptide" evidence="1">
    <location>
        <begin position="1"/>
        <end position="20"/>
    </location>
</feature>
<protein>
    <submittedName>
        <fullName evidence="2">Uncharacterized protein</fullName>
    </submittedName>
</protein>
<dbReference type="Proteomes" id="UP000254033">
    <property type="component" value="Unassembled WGS sequence"/>
</dbReference>
<dbReference type="EMBL" id="UGNY01000001">
    <property type="protein sequence ID" value="STX38772.1"/>
    <property type="molecule type" value="Genomic_DNA"/>
</dbReference>
<dbReference type="RefSeq" id="WP_112854537.1">
    <property type="nucleotide sequence ID" value="NZ_CAAAHT010000025.1"/>
</dbReference>
<keyword evidence="5" id="KW-1185">Reference proteome</keyword>
<feature type="chain" id="PRO_5036299292" evidence="1">
    <location>
        <begin position="21"/>
        <end position="108"/>
    </location>
</feature>
<dbReference type="OrthoDB" id="5638057at2"/>
<dbReference type="PATRIC" id="fig|453.4.peg.435"/>
<dbReference type="Proteomes" id="UP000251942">
    <property type="component" value="Unassembled WGS sequence"/>
</dbReference>
<dbReference type="EMBL" id="UASS01000001">
    <property type="protein sequence ID" value="SPX59234.1"/>
    <property type="molecule type" value="Genomic_DNA"/>
</dbReference>
<gene>
    <name evidence="2" type="ORF">Lfee_0401</name>
    <name evidence="4" type="ORF">NCTC11978_01961</name>
    <name evidence="3" type="ORF">NCTC12022_00054</name>
</gene>
<reference evidence="6 7" key="2">
    <citation type="submission" date="2018-06" db="EMBL/GenBank/DDBJ databases">
        <authorList>
            <consortium name="Pathogen Informatics"/>
            <person name="Doyle S."/>
        </authorList>
    </citation>
    <scope>NUCLEOTIDE SEQUENCE [LARGE SCALE GENOMIC DNA]</scope>
    <source>
        <strain evidence="4 7">NCTC11978</strain>
        <strain evidence="3 6">NCTC12022</strain>
    </source>
</reference>
<evidence type="ECO:0000256" key="1">
    <source>
        <dbReference type="SAM" id="SignalP"/>
    </source>
</evidence>
<dbReference type="EMBL" id="LNYB01000014">
    <property type="protein sequence ID" value="KTD03655.1"/>
    <property type="molecule type" value="Genomic_DNA"/>
</dbReference>
<evidence type="ECO:0000313" key="7">
    <source>
        <dbReference type="Proteomes" id="UP000254033"/>
    </source>
</evidence>
<evidence type="ECO:0000313" key="4">
    <source>
        <dbReference type="EMBL" id="STX38772.1"/>
    </source>
</evidence>
<dbReference type="Proteomes" id="UP000054698">
    <property type="component" value="Unassembled WGS sequence"/>
</dbReference>
<dbReference type="AlphaFoldDB" id="A0A0W0U7R0"/>
<organism evidence="2 5">
    <name type="scientific">Legionella feeleii</name>
    <dbReference type="NCBI Taxonomy" id="453"/>
    <lineage>
        <taxon>Bacteria</taxon>
        <taxon>Pseudomonadati</taxon>
        <taxon>Pseudomonadota</taxon>
        <taxon>Gammaproteobacteria</taxon>
        <taxon>Legionellales</taxon>
        <taxon>Legionellaceae</taxon>
        <taxon>Legionella</taxon>
    </lineage>
</organism>
<name>A0A0W0U7R0_9GAMM</name>
<keyword evidence="1" id="KW-0732">Signal</keyword>
<reference evidence="2 5" key="1">
    <citation type="submission" date="2015-11" db="EMBL/GenBank/DDBJ databases">
        <title>Genomic analysis of 38 Legionella species identifies large and diverse effector repertoires.</title>
        <authorList>
            <person name="Burstein D."/>
            <person name="Amaro F."/>
            <person name="Zusman T."/>
            <person name="Lifshitz Z."/>
            <person name="Cohen O."/>
            <person name="Gilbert J.A."/>
            <person name="Pupko T."/>
            <person name="Shuman H.A."/>
            <person name="Segal G."/>
        </authorList>
    </citation>
    <scope>NUCLEOTIDE SEQUENCE [LARGE SCALE GENOMIC DNA]</scope>
    <source>
        <strain evidence="2 5">WO-44C</strain>
    </source>
</reference>
<sequence length="108" mass="11933">MKKNFVAACLIMLVPVISFAGINYKNTYCGNEKYLGNPKTKRPHLHCGKGFMSYKKASGDHTVITGMGDCKRTDTVFDDIKANQTAFANYTAIYNALVAYHQSGCPNQ</sequence>
<proteinExistence type="predicted"/>